<sequence length="168" mass="19781">MKFNFLKKEFFDEYKECSEMEKKENRPYACTTLVKCLGMIFAVPLRSNIQHENAIFTNKEKTKGLDLTKAVIINDFVKFVDTTTKVYINDDEYKLLLGKEDFLSKKLETYIKKYKKALKNPEIPKNSILLKYSTLQYFHKELSIGEELANDSWKKKVQNNLKDLGLEK</sequence>
<organism evidence="1 2">
    <name type="scientific">Fusobacterium necrogenes</name>
    <dbReference type="NCBI Taxonomy" id="858"/>
    <lineage>
        <taxon>Bacteria</taxon>
        <taxon>Fusobacteriati</taxon>
        <taxon>Fusobacteriota</taxon>
        <taxon>Fusobacteriia</taxon>
        <taxon>Fusobacteriales</taxon>
        <taxon>Fusobacteriaceae</taxon>
        <taxon>Fusobacterium</taxon>
    </lineage>
</organism>
<evidence type="ECO:0000313" key="2">
    <source>
        <dbReference type="Proteomes" id="UP000255328"/>
    </source>
</evidence>
<protein>
    <submittedName>
        <fullName evidence="1">Uncharacterized protein</fullName>
    </submittedName>
</protein>
<keyword evidence="2" id="KW-1185">Reference proteome</keyword>
<dbReference type="RefSeq" id="WP_174888022.1">
    <property type="nucleotide sequence ID" value="NZ_UGGU01000001.1"/>
</dbReference>
<dbReference type="EMBL" id="UGGU01000001">
    <property type="protein sequence ID" value="STO26823.1"/>
    <property type="molecule type" value="Genomic_DNA"/>
</dbReference>
<dbReference type="NCBIfam" id="NF047358">
    <property type="entry name" value="TenpIN"/>
    <property type="match status" value="1"/>
</dbReference>
<accession>A0A377GNQ1</accession>
<dbReference type="CDD" id="cd17493">
    <property type="entry name" value="toxin_TenpN"/>
    <property type="match status" value="1"/>
</dbReference>
<reference evidence="1 2" key="1">
    <citation type="submission" date="2018-06" db="EMBL/GenBank/DDBJ databases">
        <authorList>
            <consortium name="Pathogen Informatics"/>
            <person name="Doyle S."/>
        </authorList>
    </citation>
    <scope>NUCLEOTIDE SEQUENCE [LARGE SCALE GENOMIC DNA]</scope>
    <source>
        <strain evidence="1 2">NCTC10723</strain>
    </source>
</reference>
<name>A0A377GNQ1_9FUSO</name>
<dbReference type="InterPro" id="IPR049929">
    <property type="entry name" value="TenpN-like"/>
</dbReference>
<dbReference type="Gene3D" id="3.10.129.130">
    <property type="match status" value="1"/>
</dbReference>
<gene>
    <name evidence="1" type="ORF">NCTC10723_00003</name>
</gene>
<evidence type="ECO:0000313" key="1">
    <source>
        <dbReference type="EMBL" id="STO26823.1"/>
    </source>
</evidence>
<dbReference type="AlphaFoldDB" id="A0A377GNQ1"/>
<dbReference type="InterPro" id="IPR053735">
    <property type="entry name" value="Type_III_TA_endoRNase"/>
</dbReference>
<proteinExistence type="predicted"/>
<dbReference type="Proteomes" id="UP000255328">
    <property type="component" value="Unassembled WGS sequence"/>
</dbReference>